<dbReference type="NCBIfam" id="TIGR00878">
    <property type="entry name" value="purM"/>
    <property type="match status" value="1"/>
</dbReference>
<dbReference type="Pfam" id="PF02769">
    <property type="entry name" value="AIRS_C"/>
    <property type="match status" value="1"/>
</dbReference>
<evidence type="ECO:0000256" key="12">
    <source>
        <dbReference type="ARBA" id="ARBA00032931"/>
    </source>
</evidence>
<evidence type="ECO:0000256" key="4">
    <source>
        <dbReference type="ARBA" id="ARBA00013047"/>
    </source>
</evidence>
<feature type="domain" description="PurM-like N-terminal" evidence="17">
    <location>
        <begin position="224"/>
        <end position="329"/>
    </location>
</feature>
<accession>A0A4Q0T7P4</accession>
<evidence type="ECO:0000259" key="17">
    <source>
        <dbReference type="Pfam" id="PF00586"/>
    </source>
</evidence>
<evidence type="ECO:0000256" key="15">
    <source>
        <dbReference type="HAMAP-Rule" id="MF_00741"/>
    </source>
</evidence>
<dbReference type="GO" id="GO:0046084">
    <property type="term" value="P:adenine biosynthetic process"/>
    <property type="evidence" value="ECO:0007669"/>
    <property type="project" value="TreeGrafter"/>
</dbReference>
<dbReference type="FunFam" id="3.90.650.10:FF:000011">
    <property type="entry name" value="Phosphoribosylformylglycinamidine cyclo-ligase"/>
    <property type="match status" value="1"/>
</dbReference>
<feature type="domain" description="PurM-like C-terminal" evidence="18">
    <location>
        <begin position="341"/>
        <end position="506"/>
    </location>
</feature>
<comment type="caution">
    <text evidence="19">The sequence shown here is derived from an EMBL/GenBank/DDBJ whole genome shotgun (WGS) entry which is preliminary data.</text>
</comment>
<dbReference type="Pfam" id="PF00586">
    <property type="entry name" value="AIRS"/>
    <property type="match status" value="1"/>
</dbReference>
<evidence type="ECO:0000256" key="2">
    <source>
        <dbReference type="ARBA" id="ARBA00004686"/>
    </source>
</evidence>
<dbReference type="EMBL" id="RDSM01000001">
    <property type="protein sequence ID" value="RXH57716.1"/>
    <property type="molecule type" value="Genomic_DNA"/>
</dbReference>
<dbReference type="InterPro" id="IPR016188">
    <property type="entry name" value="PurM-like_N"/>
</dbReference>
<keyword evidence="8 15" id="KW-0547">Nucleotide-binding</keyword>
<keyword evidence="20" id="KW-1185">Reference proteome</keyword>
<evidence type="ECO:0000256" key="1">
    <source>
        <dbReference type="ARBA" id="ARBA00004496"/>
    </source>
</evidence>
<comment type="similarity">
    <text evidence="3 15">Belongs to the AIR synthase family.</text>
</comment>
<dbReference type="SUPFAM" id="SSF56042">
    <property type="entry name" value="PurM C-terminal domain-like"/>
    <property type="match status" value="1"/>
</dbReference>
<reference evidence="19 20" key="1">
    <citation type="submission" date="2018-11" db="EMBL/GenBank/DDBJ databases">
        <authorList>
            <person name="Mardanov A.V."/>
            <person name="Ravin N.V."/>
            <person name="Dedysh S.N."/>
        </authorList>
    </citation>
    <scope>NUCLEOTIDE SEQUENCE [LARGE SCALE GENOMIC DNA]</scope>
    <source>
        <strain evidence="19 20">AF10</strain>
    </source>
</reference>
<dbReference type="InterPro" id="IPR036921">
    <property type="entry name" value="PurM-like_N_sf"/>
</dbReference>
<dbReference type="GO" id="GO:0006189">
    <property type="term" value="P:'de novo' IMP biosynthetic process"/>
    <property type="evidence" value="ECO:0007669"/>
    <property type="project" value="UniProtKB-UniRule"/>
</dbReference>
<comment type="subcellular location">
    <subcellularLocation>
        <location evidence="1 15">Cytoplasm</location>
    </subcellularLocation>
</comment>
<dbReference type="GO" id="GO:0004641">
    <property type="term" value="F:phosphoribosylformylglycinamidine cyclo-ligase activity"/>
    <property type="evidence" value="ECO:0007669"/>
    <property type="project" value="UniProtKB-UniRule"/>
</dbReference>
<dbReference type="SUPFAM" id="SSF55326">
    <property type="entry name" value="PurM N-terminal domain-like"/>
    <property type="match status" value="1"/>
</dbReference>
<dbReference type="PANTHER" id="PTHR10520:SF12">
    <property type="entry name" value="TRIFUNCTIONAL PURINE BIOSYNTHETIC PROTEIN ADENOSINE-3"/>
    <property type="match status" value="1"/>
</dbReference>
<dbReference type="Proteomes" id="UP000289437">
    <property type="component" value="Unassembled WGS sequence"/>
</dbReference>
<dbReference type="Gene3D" id="3.30.1330.10">
    <property type="entry name" value="PurM-like, N-terminal domain"/>
    <property type="match status" value="1"/>
</dbReference>
<evidence type="ECO:0000256" key="9">
    <source>
        <dbReference type="ARBA" id="ARBA00022755"/>
    </source>
</evidence>
<organism evidence="19 20">
    <name type="scientific">Granulicella sibirica</name>
    <dbReference type="NCBI Taxonomy" id="2479048"/>
    <lineage>
        <taxon>Bacteria</taxon>
        <taxon>Pseudomonadati</taxon>
        <taxon>Acidobacteriota</taxon>
        <taxon>Terriglobia</taxon>
        <taxon>Terriglobales</taxon>
        <taxon>Acidobacteriaceae</taxon>
        <taxon>Granulicella</taxon>
    </lineage>
</organism>
<dbReference type="GO" id="GO:0005829">
    <property type="term" value="C:cytosol"/>
    <property type="evidence" value="ECO:0007669"/>
    <property type="project" value="TreeGrafter"/>
</dbReference>
<dbReference type="GO" id="GO:0004637">
    <property type="term" value="F:phosphoribosylamine-glycine ligase activity"/>
    <property type="evidence" value="ECO:0007669"/>
    <property type="project" value="TreeGrafter"/>
</dbReference>
<evidence type="ECO:0000256" key="5">
    <source>
        <dbReference type="ARBA" id="ARBA00020367"/>
    </source>
</evidence>
<gene>
    <name evidence="15" type="primary">purM</name>
    <name evidence="19" type="ORF">GRAN_1026</name>
</gene>
<feature type="region of interest" description="Disordered" evidence="16">
    <location>
        <begin position="109"/>
        <end position="142"/>
    </location>
</feature>
<evidence type="ECO:0000256" key="8">
    <source>
        <dbReference type="ARBA" id="ARBA00022741"/>
    </source>
</evidence>
<dbReference type="GO" id="GO:0005524">
    <property type="term" value="F:ATP binding"/>
    <property type="evidence" value="ECO:0007669"/>
    <property type="project" value="UniProtKB-KW"/>
</dbReference>
<sequence length="511" mass="54877">MSDQTPAIREDKKANESKLRLLKAPLLDWHLQTFTAISHWSKTLPDETLPPPDVQTEKTTGSEQQSAATGTETPDVDAGVFKPLYPTDFDDITDFGAIWSVGPSGHVPAIRPRDGRGPGDATVVHGTRGPAEGGKIGERERRKMERRAASAQTLEIVPAKEQKTPAKKASVSYADAGVDISSGDRSKQRIKMLARKTFNKNVLSEIGGFGGLFGLDLEKFPNPVLVSSADGVGTKLKVAFELGIHHTVGQDLVNHCVNDIAVQGATPLFFLDYLATGALDPAIIETVVTGISEACRANGCALIGGETAQMPGFYSDGEYDLAGFIVGAVSRDKIITGSTIEVGDVLIGLPSNGLHTNGYSLARKLLFEVAKYGPDQYVNELKDKTGAALMRTHRSYLAIIKKLCSSEVVSGMAHITGGGITENLPRILPKGMGASIDLASWQVPPLFEHLQELGNVEKDEMLRTFNMGIGLICVVPAEKVKKAKAVLNRANERHCILGRVVRGERKVSYTG</sequence>
<evidence type="ECO:0000259" key="18">
    <source>
        <dbReference type="Pfam" id="PF02769"/>
    </source>
</evidence>
<proteinExistence type="inferred from homology"/>
<feature type="compositionally biased region" description="Polar residues" evidence="16">
    <location>
        <begin position="57"/>
        <end position="72"/>
    </location>
</feature>
<keyword evidence="7 15" id="KW-0436">Ligase</keyword>
<comment type="catalytic activity">
    <reaction evidence="14 15">
        <text>2-formamido-N(1)-(5-O-phospho-beta-D-ribosyl)acetamidine + ATP = 5-amino-1-(5-phospho-beta-D-ribosyl)imidazole + ADP + phosphate + H(+)</text>
        <dbReference type="Rhea" id="RHEA:23032"/>
        <dbReference type="ChEBI" id="CHEBI:15378"/>
        <dbReference type="ChEBI" id="CHEBI:30616"/>
        <dbReference type="ChEBI" id="CHEBI:43474"/>
        <dbReference type="ChEBI" id="CHEBI:137981"/>
        <dbReference type="ChEBI" id="CHEBI:147287"/>
        <dbReference type="ChEBI" id="CHEBI:456216"/>
        <dbReference type="EC" id="6.3.3.1"/>
    </reaction>
</comment>
<comment type="pathway">
    <text evidence="2 15">Purine metabolism; IMP biosynthesis via de novo pathway; 5-amino-1-(5-phospho-D-ribosyl)imidazole from N(2)-formyl-N(1)-(5-phospho-D-ribosyl)glycinamide: step 2/2.</text>
</comment>
<dbReference type="InterPro" id="IPR010918">
    <property type="entry name" value="PurM-like_C_dom"/>
</dbReference>
<evidence type="ECO:0000313" key="19">
    <source>
        <dbReference type="EMBL" id="RXH57716.1"/>
    </source>
</evidence>
<evidence type="ECO:0000256" key="14">
    <source>
        <dbReference type="ARBA" id="ARBA00049057"/>
    </source>
</evidence>
<dbReference type="PANTHER" id="PTHR10520">
    <property type="entry name" value="TRIFUNCTIONAL PURINE BIOSYNTHETIC PROTEIN ADENOSINE-3-RELATED"/>
    <property type="match status" value="1"/>
</dbReference>
<reference evidence="20" key="2">
    <citation type="submission" date="2019-02" db="EMBL/GenBank/DDBJ databases">
        <title>Granulicella sibirica sp. nov., a psychrotolerant acidobacterium isolated from an organic soil layer in forested tundra, West Siberia.</title>
        <authorList>
            <person name="Oshkin I.Y."/>
            <person name="Kulichevskaya I.S."/>
            <person name="Rijpstra W.I.C."/>
            <person name="Sinninghe Damste J.S."/>
            <person name="Rakitin A.L."/>
            <person name="Ravin N.V."/>
            <person name="Dedysh S.N."/>
        </authorList>
    </citation>
    <scope>NUCLEOTIDE SEQUENCE [LARGE SCALE GENOMIC DNA]</scope>
    <source>
        <strain evidence="20">AF10</strain>
    </source>
</reference>
<evidence type="ECO:0000256" key="3">
    <source>
        <dbReference type="ARBA" id="ARBA00010280"/>
    </source>
</evidence>
<name>A0A4Q0T7P4_9BACT</name>
<dbReference type="InterPro" id="IPR004733">
    <property type="entry name" value="PurM_cligase"/>
</dbReference>
<dbReference type="UniPathway" id="UPA00074">
    <property type="reaction ID" value="UER00129"/>
</dbReference>
<evidence type="ECO:0000256" key="7">
    <source>
        <dbReference type="ARBA" id="ARBA00022598"/>
    </source>
</evidence>
<dbReference type="AlphaFoldDB" id="A0A4Q0T7P4"/>
<dbReference type="Gene3D" id="3.90.650.10">
    <property type="entry name" value="PurM-like C-terminal domain"/>
    <property type="match status" value="1"/>
</dbReference>
<dbReference type="CDD" id="cd02196">
    <property type="entry name" value="PurM"/>
    <property type="match status" value="1"/>
</dbReference>
<evidence type="ECO:0000256" key="16">
    <source>
        <dbReference type="SAM" id="MobiDB-lite"/>
    </source>
</evidence>
<dbReference type="InterPro" id="IPR036676">
    <property type="entry name" value="PurM-like_C_sf"/>
</dbReference>
<evidence type="ECO:0000256" key="13">
    <source>
        <dbReference type="ARBA" id="ARBA00033093"/>
    </source>
</evidence>
<dbReference type="HAMAP" id="MF_00741">
    <property type="entry name" value="AIRS"/>
    <property type="match status" value="1"/>
</dbReference>
<dbReference type="FunFam" id="3.30.1330.10:FF:000001">
    <property type="entry name" value="Phosphoribosylformylglycinamidine cyclo-ligase"/>
    <property type="match status" value="1"/>
</dbReference>
<keyword evidence="9 15" id="KW-0658">Purine biosynthesis</keyword>
<evidence type="ECO:0000256" key="10">
    <source>
        <dbReference type="ARBA" id="ARBA00022840"/>
    </source>
</evidence>
<keyword evidence="6 15" id="KW-0963">Cytoplasm</keyword>
<feature type="region of interest" description="Disordered" evidence="16">
    <location>
        <begin position="43"/>
        <end position="79"/>
    </location>
</feature>
<dbReference type="EC" id="6.3.3.1" evidence="4 15"/>
<evidence type="ECO:0000256" key="6">
    <source>
        <dbReference type="ARBA" id="ARBA00022490"/>
    </source>
</evidence>
<protein>
    <recommendedName>
        <fullName evidence="5 15">Phosphoribosylformylglycinamidine cyclo-ligase</fullName>
        <ecNumber evidence="4 15">6.3.3.1</ecNumber>
    </recommendedName>
    <alternativeName>
        <fullName evidence="12 15">AIR synthase</fullName>
    </alternativeName>
    <alternativeName>
        <fullName evidence="13 15">AIRS</fullName>
    </alternativeName>
    <alternativeName>
        <fullName evidence="11 15">Phosphoribosyl-aminoimidazole synthetase</fullName>
    </alternativeName>
</protein>
<evidence type="ECO:0000256" key="11">
    <source>
        <dbReference type="ARBA" id="ARBA00031908"/>
    </source>
</evidence>
<keyword evidence="10 15" id="KW-0067">ATP-binding</keyword>
<evidence type="ECO:0000313" key="20">
    <source>
        <dbReference type="Proteomes" id="UP000289437"/>
    </source>
</evidence>